<reference evidence="3" key="1">
    <citation type="submission" date="2021-01" db="EMBL/GenBank/DDBJ databases">
        <authorList>
            <person name="Zahm M."/>
            <person name="Roques C."/>
            <person name="Cabau C."/>
            <person name="Klopp C."/>
            <person name="Donnadieu C."/>
            <person name="Jouanno E."/>
            <person name="Lampietro C."/>
            <person name="Louis A."/>
            <person name="Herpin A."/>
            <person name="Echchiki A."/>
            <person name="Berthelot C."/>
            <person name="Parey E."/>
            <person name="Roest-Crollius H."/>
            <person name="Braasch I."/>
            <person name="Postlethwait J."/>
            <person name="Bobe J."/>
            <person name="Montfort J."/>
            <person name="Bouchez O."/>
            <person name="Begum T."/>
            <person name="Mejri S."/>
            <person name="Adams A."/>
            <person name="Chen W.-J."/>
            <person name="Guiguen Y."/>
        </authorList>
    </citation>
    <scope>NUCLEOTIDE SEQUENCE</scope>
    <source>
        <tissue evidence="3">Blood</tissue>
    </source>
</reference>
<evidence type="ECO:0000313" key="3">
    <source>
        <dbReference type="EMBL" id="KAI1902385.1"/>
    </source>
</evidence>
<dbReference type="Proteomes" id="UP000829720">
    <property type="component" value="Unassembled WGS sequence"/>
</dbReference>
<name>A0A8T3E6Z0_9TELE</name>
<gene>
    <name evidence="3" type="ORF">AGOR_G00044220</name>
</gene>
<feature type="region of interest" description="Disordered" evidence="1">
    <location>
        <begin position="118"/>
        <end position="142"/>
    </location>
</feature>
<accession>A0A8T3E6Z0</accession>
<organism evidence="3 4">
    <name type="scientific">Albula goreensis</name>
    <dbReference type="NCBI Taxonomy" id="1534307"/>
    <lineage>
        <taxon>Eukaryota</taxon>
        <taxon>Metazoa</taxon>
        <taxon>Chordata</taxon>
        <taxon>Craniata</taxon>
        <taxon>Vertebrata</taxon>
        <taxon>Euteleostomi</taxon>
        <taxon>Actinopterygii</taxon>
        <taxon>Neopterygii</taxon>
        <taxon>Teleostei</taxon>
        <taxon>Albuliformes</taxon>
        <taxon>Albulidae</taxon>
        <taxon>Albula</taxon>
    </lineage>
</organism>
<comment type="caution">
    <text evidence="3">The sequence shown here is derived from an EMBL/GenBank/DDBJ whole genome shotgun (WGS) entry which is preliminary data.</text>
</comment>
<proteinExistence type="predicted"/>
<keyword evidence="2" id="KW-1133">Transmembrane helix</keyword>
<evidence type="ECO:0000256" key="2">
    <source>
        <dbReference type="SAM" id="Phobius"/>
    </source>
</evidence>
<evidence type="ECO:0000256" key="1">
    <source>
        <dbReference type="SAM" id="MobiDB-lite"/>
    </source>
</evidence>
<feature type="transmembrane region" description="Helical" evidence="2">
    <location>
        <begin position="83"/>
        <end position="105"/>
    </location>
</feature>
<keyword evidence="2" id="KW-0472">Membrane</keyword>
<evidence type="ECO:0000313" key="4">
    <source>
        <dbReference type="Proteomes" id="UP000829720"/>
    </source>
</evidence>
<protein>
    <submittedName>
        <fullName evidence="3">Uncharacterized protein</fullName>
    </submittedName>
</protein>
<keyword evidence="4" id="KW-1185">Reference proteome</keyword>
<sequence length="142" mass="15595">MNFLQQACKEIRCITPCCVCQRVDWKNFHLSKFLLPLYTAMCWVVILFIDGTYFACGSFNTTVTCNTTIKITASMENADIQHYVTLSKVIGFALITVLAAVYLGIGLRMSCKPHSEAAGGGGDAENEQHGQFEQAADVTSKV</sequence>
<dbReference type="EMBL" id="JAERUA010000003">
    <property type="protein sequence ID" value="KAI1902385.1"/>
    <property type="molecule type" value="Genomic_DNA"/>
</dbReference>
<keyword evidence="2" id="KW-0812">Transmembrane</keyword>
<feature type="transmembrane region" description="Helical" evidence="2">
    <location>
        <begin position="33"/>
        <end position="54"/>
    </location>
</feature>
<dbReference type="AlphaFoldDB" id="A0A8T3E6Z0"/>